<reference evidence="5" key="1">
    <citation type="submission" date="2016-04" db="EMBL/GenBank/DDBJ databases">
        <title>Comparative genomics of biotechnologically important yeasts.</title>
        <authorList>
            <consortium name="DOE Joint Genome Institute"/>
            <person name="Riley R."/>
            <person name="Haridas S."/>
            <person name="Wolfe K.H."/>
            <person name="Lopes M.R."/>
            <person name="Hittinger C.T."/>
            <person name="Goker M."/>
            <person name="Salamov A."/>
            <person name="Wisecaver J."/>
            <person name="Long T.M."/>
            <person name="Aerts A.L."/>
            <person name="Barry K."/>
            <person name="Choi C."/>
            <person name="Clum A."/>
            <person name="Coughlan A.Y."/>
            <person name="Deshpande S."/>
            <person name="Douglass A.P."/>
            <person name="Hanson S.J."/>
            <person name="Klenk H.-P."/>
            <person name="Labutti K."/>
            <person name="Lapidus A."/>
            <person name="Lindquist E."/>
            <person name="Lipzen A."/>
            <person name="Meier-Kolthoff J.P."/>
            <person name="Ohm R.A."/>
            <person name="Otillar R.P."/>
            <person name="Pangilinan J."/>
            <person name="Peng Y."/>
            <person name="Rokas A."/>
            <person name="Rosa C.A."/>
            <person name="Scheuner C."/>
            <person name="Sibirny A.A."/>
            <person name="Slot J.C."/>
            <person name="Stielow J.B."/>
            <person name="Sun H."/>
            <person name="Kurtzman C.P."/>
            <person name="Blackwell M."/>
            <person name="Grigoriev I.V."/>
            <person name="Jeffries T.W."/>
        </authorList>
    </citation>
    <scope>NUCLEOTIDE SEQUENCE [LARGE SCALE GENOMIC DNA]</scope>
    <source>
        <strain evidence="5">NRRL YB-2248</strain>
    </source>
</reference>
<dbReference type="Gene3D" id="3.30.70.330">
    <property type="match status" value="2"/>
</dbReference>
<dbReference type="Pfam" id="PF00076">
    <property type="entry name" value="RRM_1"/>
    <property type="match status" value="1"/>
</dbReference>
<dbReference type="STRING" id="983967.A0A1E4SUL8"/>
<evidence type="ECO:0000256" key="1">
    <source>
        <dbReference type="PROSITE-ProRule" id="PRU00176"/>
    </source>
</evidence>
<keyword evidence="5" id="KW-1185">Reference proteome</keyword>
<dbReference type="InterPro" id="IPR035979">
    <property type="entry name" value="RBD_domain_sf"/>
</dbReference>
<proteinExistence type="predicted"/>
<accession>A0A1E4SUL8</accession>
<dbReference type="OrthoDB" id="10258585at2759"/>
<dbReference type="PANTHER" id="PTHR15608">
    <property type="entry name" value="SPLICING FACTOR U2AF-ASSOCIATED PROTEIN 2"/>
    <property type="match status" value="1"/>
</dbReference>
<name>A0A1E4SUL8_9ASCO</name>
<sequence length="373" mass="43828">MPSLLDQIQGLSPDKLDSKLAELLSFNQLIKRWYIEDISTGEEYEYNPILNRWIIPNNDDNDNDNITNDATENFKKLKKLELEKLKLQKSNSSNNYKEIKRKNTCIYVEHLPLDISIDEIIKEFSKFGIISEDFKTGLKKIKLYKDDMGDFKGDCLIEYLKEESCNLAIELLNNTKLRIGDLNEIKLSKAEFKEKKKSVESDNGGITKPKLKLNFKEKLKLKKNISRIENKLSNWSDNEQEQEQEQEHQEQDDEKIVVFENVFKVESLKKDPLLKNEIIQDIKEGIQELNINSKSIQNIILYDLEINGIITVKFNNLKDANICISKMNLRYFDGLQLKVYKYDGFTRYKKSNEDENENELERLNEFGKWVDEV</sequence>
<dbReference type="GO" id="GO:0005686">
    <property type="term" value="C:U2 snRNP"/>
    <property type="evidence" value="ECO:0007669"/>
    <property type="project" value="TreeGrafter"/>
</dbReference>
<feature type="domain" description="RRM" evidence="3">
    <location>
        <begin position="104"/>
        <end position="192"/>
    </location>
</feature>
<dbReference type="InterPro" id="IPR012677">
    <property type="entry name" value="Nucleotide-bd_a/b_plait_sf"/>
</dbReference>
<dbReference type="GO" id="GO:0003723">
    <property type="term" value="F:RNA binding"/>
    <property type="evidence" value="ECO:0007669"/>
    <property type="project" value="UniProtKB-UniRule"/>
</dbReference>
<evidence type="ECO:0000313" key="4">
    <source>
        <dbReference type="EMBL" id="ODV83210.1"/>
    </source>
</evidence>
<dbReference type="GO" id="GO:0005684">
    <property type="term" value="C:U2-type spliceosomal complex"/>
    <property type="evidence" value="ECO:0007669"/>
    <property type="project" value="TreeGrafter"/>
</dbReference>
<dbReference type="SUPFAM" id="SSF54928">
    <property type="entry name" value="RNA-binding domain, RBD"/>
    <property type="match status" value="2"/>
</dbReference>
<dbReference type="Proteomes" id="UP000094801">
    <property type="component" value="Unassembled WGS sequence"/>
</dbReference>
<dbReference type="EMBL" id="KV453866">
    <property type="protein sequence ID" value="ODV83210.1"/>
    <property type="molecule type" value="Genomic_DNA"/>
</dbReference>
<organism evidence="4 5">
    <name type="scientific">[Candida] arabinofermentans NRRL YB-2248</name>
    <dbReference type="NCBI Taxonomy" id="983967"/>
    <lineage>
        <taxon>Eukaryota</taxon>
        <taxon>Fungi</taxon>
        <taxon>Dikarya</taxon>
        <taxon>Ascomycota</taxon>
        <taxon>Saccharomycotina</taxon>
        <taxon>Pichiomycetes</taxon>
        <taxon>Pichiales</taxon>
        <taxon>Pichiaceae</taxon>
        <taxon>Ogataea</taxon>
        <taxon>Ogataea/Candida clade</taxon>
    </lineage>
</organism>
<protein>
    <recommendedName>
        <fullName evidence="3">RRM domain-containing protein</fullName>
    </recommendedName>
</protein>
<dbReference type="InterPro" id="IPR000504">
    <property type="entry name" value="RRM_dom"/>
</dbReference>
<evidence type="ECO:0000313" key="5">
    <source>
        <dbReference type="Proteomes" id="UP000094801"/>
    </source>
</evidence>
<evidence type="ECO:0000259" key="3">
    <source>
        <dbReference type="PROSITE" id="PS50102"/>
    </source>
</evidence>
<feature type="region of interest" description="Disordered" evidence="2">
    <location>
        <begin position="232"/>
        <end position="252"/>
    </location>
</feature>
<keyword evidence="1" id="KW-0694">RNA-binding</keyword>
<dbReference type="AlphaFoldDB" id="A0A1E4SUL8"/>
<dbReference type="InterPro" id="IPR034393">
    <property type="entry name" value="TatSF1-like"/>
</dbReference>
<gene>
    <name evidence="4" type="ORF">CANARDRAFT_100588</name>
</gene>
<dbReference type="PROSITE" id="PS50102">
    <property type="entry name" value="RRM"/>
    <property type="match status" value="1"/>
</dbReference>
<dbReference type="SMART" id="SM00360">
    <property type="entry name" value="RRM"/>
    <property type="match status" value="1"/>
</dbReference>
<evidence type="ECO:0000256" key="2">
    <source>
        <dbReference type="SAM" id="MobiDB-lite"/>
    </source>
</evidence>
<dbReference type="PANTHER" id="PTHR15608:SF0">
    <property type="entry name" value="HIV TAT-SPECIFIC FACTOR 1"/>
    <property type="match status" value="1"/>
</dbReference>